<protein>
    <submittedName>
        <fullName evidence="2">Uncharacterized protein</fullName>
    </submittedName>
</protein>
<dbReference type="RefSeq" id="WP_123801680.1">
    <property type="nucleotide sequence ID" value="NZ_RMVG01000011.1"/>
</dbReference>
<evidence type="ECO:0000313" key="2">
    <source>
        <dbReference type="EMBL" id="RPD98961.1"/>
    </source>
</evidence>
<sequence length="153" mass="16477">MKWIATLLVLPAFALATPSPDTAAKNSLTPSDWRYVAQKVAAGDGAWLGAVPDLAVKADRKQADQLEEALATALPINPRGVLAVLHRLDAGSWPHMSGTNIVCTRMVVQPGKAASEYYTAARWALLSEPGGAECLWNLEGIWEEVNQQKNNAE</sequence>
<reference evidence="2 3" key="1">
    <citation type="submission" date="2018-11" db="EMBL/GenBank/DDBJ databases">
        <title>Whole genome sequencing of Pantoea sp. RIT388.</title>
        <authorList>
            <person name="Gan H.M."/>
            <person name="Hudson A.O."/>
        </authorList>
    </citation>
    <scope>NUCLEOTIDE SEQUENCE [LARGE SCALE GENOMIC DNA]</scope>
    <source>
        <strain evidence="2 3">RIT388</strain>
    </source>
</reference>
<proteinExistence type="predicted"/>
<keyword evidence="1" id="KW-0732">Signal</keyword>
<organism evidence="2 3">
    <name type="scientific">Candidatus Pantoea deserta</name>
    <dbReference type="NCBI Taxonomy" id="1869313"/>
    <lineage>
        <taxon>Bacteria</taxon>
        <taxon>Pseudomonadati</taxon>
        <taxon>Pseudomonadota</taxon>
        <taxon>Gammaproteobacteria</taxon>
        <taxon>Enterobacterales</taxon>
        <taxon>Erwiniaceae</taxon>
        <taxon>Pantoea</taxon>
    </lineage>
</organism>
<gene>
    <name evidence="2" type="ORF">BBB56_14710</name>
</gene>
<dbReference type="EMBL" id="RMVG01000011">
    <property type="protein sequence ID" value="RPD98961.1"/>
    <property type="molecule type" value="Genomic_DNA"/>
</dbReference>
<dbReference type="Proteomes" id="UP000281332">
    <property type="component" value="Unassembled WGS sequence"/>
</dbReference>
<feature type="signal peptide" evidence="1">
    <location>
        <begin position="1"/>
        <end position="23"/>
    </location>
</feature>
<comment type="caution">
    <text evidence="2">The sequence shown here is derived from an EMBL/GenBank/DDBJ whole genome shotgun (WGS) entry which is preliminary data.</text>
</comment>
<dbReference type="OrthoDB" id="6555706at2"/>
<name>A0A3N4NRK7_9GAMM</name>
<accession>A0A3N4NRK7</accession>
<evidence type="ECO:0000313" key="3">
    <source>
        <dbReference type="Proteomes" id="UP000281332"/>
    </source>
</evidence>
<keyword evidence="3" id="KW-1185">Reference proteome</keyword>
<evidence type="ECO:0000256" key="1">
    <source>
        <dbReference type="SAM" id="SignalP"/>
    </source>
</evidence>
<feature type="chain" id="PRO_5018198014" evidence="1">
    <location>
        <begin position="24"/>
        <end position="153"/>
    </location>
</feature>
<dbReference type="AlphaFoldDB" id="A0A3N4NRK7"/>